<proteinExistence type="predicted"/>
<dbReference type="EMBL" id="WVUH01000247">
    <property type="protein sequence ID" value="MBO4208964.1"/>
    <property type="molecule type" value="Genomic_DNA"/>
</dbReference>
<protein>
    <submittedName>
        <fullName evidence="1">Uncharacterized protein</fullName>
    </submittedName>
</protein>
<reference evidence="1 2" key="1">
    <citation type="submission" date="2019-12" db="EMBL/GenBank/DDBJ databases">
        <title>Whole genome sequencing of endophytic Actinobacterium Micromonospora sp. MPMI6T.</title>
        <authorList>
            <person name="Evv R."/>
            <person name="Podile A.R."/>
        </authorList>
    </citation>
    <scope>NUCLEOTIDE SEQUENCE [LARGE SCALE GENOMIC DNA]</scope>
    <source>
        <strain evidence="1 2">MPMI6</strain>
    </source>
</reference>
<comment type="caution">
    <text evidence="1">The sequence shown here is derived from an EMBL/GenBank/DDBJ whole genome shotgun (WGS) entry which is preliminary data.</text>
</comment>
<organism evidence="1 2">
    <name type="scientific">Micromonospora echinofusca</name>
    <dbReference type="NCBI Taxonomy" id="47858"/>
    <lineage>
        <taxon>Bacteria</taxon>
        <taxon>Bacillati</taxon>
        <taxon>Actinomycetota</taxon>
        <taxon>Actinomycetes</taxon>
        <taxon>Micromonosporales</taxon>
        <taxon>Micromonosporaceae</taxon>
        <taxon>Micromonospora</taxon>
    </lineage>
</organism>
<evidence type="ECO:0000313" key="2">
    <source>
        <dbReference type="Proteomes" id="UP000823521"/>
    </source>
</evidence>
<name>A0ABS3VWP1_MICEH</name>
<sequence>MTLLTIACCCGCPAYFGKPVWEQYPADASLPEQVRDLTLRDDPASQRLTQRLDQETRAAHLLADGTFAGVYHTSSKQVIVFGSTGLRFTPEQDMTDELTRLSTTYQITGIEPIETGLRGQYQSCGTGRLDGTAVVVCTWADHGSLGTGVFTRLSVTDSAALLAEFRDGIVTRG</sequence>
<keyword evidence="2" id="KW-1185">Reference proteome</keyword>
<dbReference type="Proteomes" id="UP000823521">
    <property type="component" value="Unassembled WGS sequence"/>
</dbReference>
<accession>A0ABS3VWP1</accession>
<evidence type="ECO:0000313" key="1">
    <source>
        <dbReference type="EMBL" id="MBO4208964.1"/>
    </source>
</evidence>
<gene>
    <name evidence="1" type="ORF">GSF22_23595</name>
</gene>